<name>A0ABV0RYY0_9TELE</name>
<sequence length="113" mass="12497">MLLWQPYPRTTGCPGSLLEESSPAEHMKQDNNPKHDAFSNMLQLIADKKCSCCCGSGLLTRGYLNILNSVAELGCFPFTIPGEPTFLAVHGFPTDEPKKRLAQSFPSHLDYPK</sequence>
<dbReference type="EMBL" id="JAHRIN010060530">
    <property type="protein sequence ID" value="MEQ2212886.1"/>
    <property type="molecule type" value="Genomic_DNA"/>
</dbReference>
<protein>
    <submittedName>
        <fullName evidence="2">Uncharacterized protein</fullName>
    </submittedName>
</protein>
<feature type="compositionally biased region" description="Basic and acidic residues" evidence="1">
    <location>
        <begin position="23"/>
        <end position="33"/>
    </location>
</feature>
<evidence type="ECO:0000313" key="2">
    <source>
        <dbReference type="EMBL" id="MEQ2212886.1"/>
    </source>
</evidence>
<organism evidence="2 3">
    <name type="scientific">Xenoophorus captivus</name>
    <dbReference type="NCBI Taxonomy" id="1517983"/>
    <lineage>
        <taxon>Eukaryota</taxon>
        <taxon>Metazoa</taxon>
        <taxon>Chordata</taxon>
        <taxon>Craniata</taxon>
        <taxon>Vertebrata</taxon>
        <taxon>Euteleostomi</taxon>
        <taxon>Actinopterygii</taxon>
        <taxon>Neopterygii</taxon>
        <taxon>Teleostei</taxon>
        <taxon>Neoteleostei</taxon>
        <taxon>Acanthomorphata</taxon>
        <taxon>Ovalentaria</taxon>
        <taxon>Atherinomorphae</taxon>
        <taxon>Cyprinodontiformes</taxon>
        <taxon>Goodeidae</taxon>
        <taxon>Xenoophorus</taxon>
    </lineage>
</organism>
<feature type="non-terminal residue" evidence="2">
    <location>
        <position position="113"/>
    </location>
</feature>
<dbReference type="Proteomes" id="UP001434883">
    <property type="component" value="Unassembled WGS sequence"/>
</dbReference>
<keyword evidence="3" id="KW-1185">Reference proteome</keyword>
<proteinExistence type="predicted"/>
<reference evidence="2 3" key="1">
    <citation type="submission" date="2021-06" db="EMBL/GenBank/DDBJ databases">
        <authorList>
            <person name="Palmer J.M."/>
        </authorList>
    </citation>
    <scope>NUCLEOTIDE SEQUENCE [LARGE SCALE GENOMIC DNA]</scope>
    <source>
        <strain evidence="2 3">XC_2019</strain>
        <tissue evidence="2">Muscle</tissue>
    </source>
</reference>
<evidence type="ECO:0000256" key="1">
    <source>
        <dbReference type="SAM" id="MobiDB-lite"/>
    </source>
</evidence>
<feature type="region of interest" description="Disordered" evidence="1">
    <location>
        <begin position="11"/>
        <end position="33"/>
    </location>
</feature>
<comment type="caution">
    <text evidence="2">The sequence shown here is derived from an EMBL/GenBank/DDBJ whole genome shotgun (WGS) entry which is preliminary data.</text>
</comment>
<evidence type="ECO:0000313" key="3">
    <source>
        <dbReference type="Proteomes" id="UP001434883"/>
    </source>
</evidence>
<accession>A0ABV0RYY0</accession>
<gene>
    <name evidence="2" type="ORF">XENOCAPTIV_006449</name>
</gene>